<organism evidence="1 2">
    <name type="scientific">Ralstonia edaphi</name>
    <dbReference type="NCBI Taxonomy" id="3058599"/>
    <lineage>
        <taxon>Bacteria</taxon>
        <taxon>Pseudomonadati</taxon>
        <taxon>Pseudomonadota</taxon>
        <taxon>Betaproteobacteria</taxon>
        <taxon>Burkholderiales</taxon>
        <taxon>Burkholderiaceae</taxon>
        <taxon>Ralstonia</taxon>
    </lineage>
</organism>
<comment type="caution">
    <text evidence="1">The sequence shown here is derived from an EMBL/GenBank/DDBJ whole genome shotgun (WGS) entry which is preliminary data.</text>
</comment>
<keyword evidence="2" id="KW-1185">Reference proteome</keyword>
<dbReference type="Proteomes" id="UP001189225">
    <property type="component" value="Unassembled WGS sequence"/>
</dbReference>
<evidence type="ECO:0000313" key="2">
    <source>
        <dbReference type="Proteomes" id="UP001189225"/>
    </source>
</evidence>
<reference evidence="1 2" key="1">
    <citation type="submission" date="2023-07" db="EMBL/GenBank/DDBJ databases">
        <authorList>
            <person name="Peeters C."/>
        </authorList>
    </citation>
    <scope>NUCLEOTIDE SEQUENCE [LARGE SCALE GENOMIC DNA]</scope>
    <source>
        <strain evidence="1 2">R-16034</strain>
    </source>
</reference>
<dbReference type="EMBL" id="CATWHI010000009">
    <property type="protein sequence ID" value="CAJ0744645.1"/>
    <property type="molecule type" value="Genomic_DNA"/>
</dbReference>
<name>A0AB72X6K5_9RALS</name>
<evidence type="ECO:0000313" key="1">
    <source>
        <dbReference type="EMBL" id="CAJ0744645.1"/>
    </source>
</evidence>
<accession>A0AB72X6K5</accession>
<proteinExistence type="predicted"/>
<dbReference type="AlphaFoldDB" id="A0AB72X6K5"/>
<sequence length="54" mass="5894">MIDRIAQALGEYLHSGIGCHLFAHSLPPGLIESFVLEATSELTVSMEFSGFIEK</sequence>
<gene>
    <name evidence="1" type="ORF">R16034_04671</name>
</gene>
<protein>
    <submittedName>
        <fullName evidence="1">Uncharacterized protein</fullName>
    </submittedName>
</protein>